<reference evidence="2" key="1">
    <citation type="journal article" date="2023" name="Nat. Plants">
        <title>Single-cell RNA sequencing provides a high-resolution roadmap for understanding the multicellular compartmentation of specialized metabolism.</title>
        <authorList>
            <person name="Sun S."/>
            <person name="Shen X."/>
            <person name="Li Y."/>
            <person name="Li Y."/>
            <person name="Wang S."/>
            <person name="Li R."/>
            <person name="Zhang H."/>
            <person name="Shen G."/>
            <person name="Guo B."/>
            <person name="Wei J."/>
            <person name="Xu J."/>
            <person name="St-Pierre B."/>
            <person name="Chen S."/>
            <person name="Sun C."/>
        </authorList>
    </citation>
    <scope>NUCLEOTIDE SEQUENCE [LARGE SCALE GENOMIC DNA]</scope>
</reference>
<accession>A0ACC0BER7</accession>
<name>A0ACC0BER7_CATRO</name>
<evidence type="ECO:0000313" key="1">
    <source>
        <dbReference type="EMBL" id="KAI5671117.1"/>
    </source>
</evidence>
<proteinExistence type="predicted"/>
<protein>
    <submittedName>
        <fullName evidence="1">Uncharacterized protein</fullName>
    </submittedName>
</protein>
<organism evidence="1 2">
    <name type="scientific">Catharanthus roseus</name>
    <name type="common">Madagascar periwinkle</name>
    <name type="synonym">Vinca rosea</name>
    <dbReference type="NCBI Taxonomy" id="4058"/>
    <lineage>
        <taxon>Eukaryota</taxon>
        <taxon>Viridiplantae</taxon>
        <taxon>Streptophyta</taxon>
        <taxon>Embryophyta</taxon>
        <taxon>Tracheophyta</taxon>
        <taxon>Spermatophyta</taxon>
        <taxon>Magnoliopsida</taxon>
        <taxon>eudicotyledons</taxon>
        <taxon>Gunneridae</taxon>
        <taxon>Pentapetalae</taxon>
        <taxon>asterids</taxon>
        <taxon>lamiids</taxon>
        <taxon>Gentianales</taxon>
        <taxon>Apocynaceae</taxon>
        <taxon>Rauvolfioideae</taxon>
        <taxon>Vinceae</taxon>
        <taxon>Catharanthinae</taxon>
        <taxon>Catharanthus</taxon>
    </lineage>
</organism>
<gene>
    <name evidence="1" type="ORF">M9H77_11481</name>
</gene>
<sequence length="267" mass="30585">MEDEDSDFLKCLILDDPKLGFSIDCGDDPSYALFLCSLKNDGSSYVLEANEKTRLTKPLKYMENDPNGEDENDLESHAKTEGNEFQSNYDCDYKLFFENMRLEGSNVIYQVQILKILCKPYNKEEHERLLEEITKWKPQHKHRDLHSGGFLICSPFGPLSLPNIFIFHPILSAYNELDLSWRRGAHLTGFKKYRLVFPTLLLFFSAASAAALLCPSASCDRQLPQIIAWSFTFGSPVSATINDTRSEIWPENFVNENILPKIILEIN</sequence>
<dbReference type="EMBL" id="CM044703">
    <property type="protein sequence ID" value="KAI5671117.1"/>
    <property type="molecule type" value="Genomic_DNA"/>
</dbReference>
<evidence type="ECO:0000313" key="2">
    <source>
        <dbReference type="Proteomes" id="UP001060085"/>
    </source>
</evidence>
<comment type="caution">
    <text evidence="1">The sequence shown here is derived from an EMBL/GenBank/DDBJ whole genome shotgun (WGS) entry which is preliminary data.</text>
</comment>
<keyword evidence="2" id="KW-1185">Reference proteome</keyword>
<dbReference type="Proteomes" id="UP001060085">
    <property type="component" value="Linkage Group LG03"/>
</dbReference>